<evidence type="ECO:0000313" key="3">
    <source>
        <dbReference type="Proteomes" id="UP000292136"/>
    </source>
</evidence>
<dbReference type="EMBL" id="SHKM01000001">
    <property type="protein sequence ID" value="RZT90830.1"/>
    <property type="molecule type" value="Genomic_DNA"/>
</dbReference>
<reference evidence="2 3" key="1">
    <citation type="submission" date="2019-02" db="EMBL/GenBank/DDBJ databases">
        <title>Genomic Encyclopedia of Type Strains, Phase IV (KMG-IV): sequencing the most valuable type-strain genomes for metagenomic binning, comparative biology and taxonomic classification.</title>
        <authorList>
            <person name="Goeker M."/>
        </authorList>
    </citation>
    <scope>NUCLEOTIDE SEQUENCE [LARGE SCALE GENOMIC DNA]</scope>
    <source>
        <strain evidence="2 3">DSM 21223</strain>
    </source>
</reference>
<organism evidence="2 3">
    <name type="scientific">Azospira oryzae</name>
    <dbReference type="NCBI Taxonomy" id="146939"/>
    <lineage>
        <taxon>Bacteria</taxon>
        <taxon>Pseudomonadati</taxon>
        <taxon>Pseudomonadota</taxon>
        <taxon>Betaproteobacteria</taxon>
        <taxon>Rhodocyclales</taxon>
        <taxon>Rhodocyclaceae</taxon>
        <taxon>Azospira</taxon>
    </lineage>
</organism>
<evidence type="ECO:0000256" key="1">
    <source>
        <dbReference type="SAM" id="Phobius"/>
    </source>
</evidence>
<dbReference type="Proteomes" id="UP000292136">
    <property type="component" value="Unassembled WGS sequence"/>
</dbReference>
<keyword evidence="1" id="KW-1133">Transmembrane helix</keyword>
<feature type="transmembrane region" description="Helical" evidence="1">
    <location>
        <begin position="21"/>
        <end position="38"/>
    </location>
</feature>
<comment type="caution">
    <text evidence="2">The sequence shown here is derived from an EMBL/GenBank/DDBJ whole genome shotgun (WGS) entry which is preliminary data.</text>
</comment>
<name>A0ABY0ITC4_9RHOO</name>
<proteinExistence type="predicted"/>
<sequence length="39" mass="4236">MNGTEIEMTLRELEIHHKLTQVLLLAVVAFCAGAVALSL</sequence>
<gene>
    <name evidence="2" type="ORF">EV678_1652</name>
</gene>
<accession>A0ABY0ITC4</accession>
<protein>
    <submittedName>
        <fullName evidence="2">Uncharacterized protein</fullName>
    </submittedName>
</protein>
<keyword evidence="3" id="KW-1185">Reference proteome</keyword>
<keyword evidence="1" id="KW-0812">Transmembrane</keyword>
<keyword evidence="1" id="KW-0472">Membrane</keyword>
<evidence type="ECO:0000313" key="2">
    <source>
        <dbReference type="EMBL" id="RZT90830.1"/>
    </source>
</evidence>